<protein>
    <recommendedName>
        <fullName evidence="7">EF-hand domain-containing protein</fullName>
    </recommendedName>
</protein>
<evidence type="ECO:0000256" key="4">
    <source>
        <dbReference type="ARBA" id="ARBA00022737"/>
    </source>
</evidence>
<dbReference type="InterPro" id="IPR011992">
    <property type="entry name" value="EF-hand-dom_pair"/>
</dbReference>
<dbReference type="SMART" id="SM00054">
    <property type="entry name" value="EFh"/>
    <property type="match status" value="5"/>
</dbReference>
<evidence type="ECO:0000256" key="5">
    <source>
        <dbReference type="ARBA" id="ARBA00022837"/>
    </source>
</evidence>
<evidence type="ECO:0000259" key="7">
    <source>
        <dbReference type="PROSITE" id="PS50222"/>
    </source>
</evidence>
<keyword evidence="2" id="KW-0519">Myristate</keyword>
<organism evidence="8 9">
    <name type="scientific">Pythium insidiosum</name>
    <name type="common">Pythiosis disease agent</name>
    <dbReference type="NCBI Taxonomy" id="114742"/>
    <lineage>
        <taxon>Eukaryota</taxon>
        <taxon>Sar</taxon>
        <taxon>Stramenopiles</taxon>
        <taxon>Oomycota</taxon>
        <taxon>Peronosporomycetes</taxon>
        <taxon>Pythiales</taxon>
        <taxon>Pythiaceae</taxon>
        <taxon>Pythium</taxon>
    </lineage>
</organism>
<gene>
    <name evidence="8" type="ORF">P43SY_009404</name>
</gene>
<keyword evidence="6" id="KW-0449">Lipoprotein</keyword>
<keyword evidence="3" id="KW-0479">Metal-binding</keyword>
<dbReference type="AlphaFoldDB" id="A0AAD5LDF8"/>
<evidence type="ECO:0000256" key="2">
    <source>
        <dbReference type="ARBA" id="ARBA00022707"/>
    </source>
</evidence>
<feature type="domain" description="EF-hand" evidence="7">
    <location>
        <begin position="371"/>
        <end position="406"/>
    </location>
</feature>
<dbReference type="InterPro" id="IPR028846">
    <property type="entry name" value="Recoverin"/>
</dbReference>
<dbReference type="SUPFAM" id="SSF47473">
    <property type="entry name" value="EF-hand"/>
    <property type="match status" value="2"/>
</dbReference>
<dbReference type="InterPro" id="IPR002048">
    <property type="entry name" value="EF_hand_dom"/>
</dbReference>
<comment type="caution">
    <text evidence="8">The sequence shown here is derived from an EMBL/GenBank/DDBJ whole genome shotgun (WGS) entry which is preliminary data.</text>
</comment>
<feature type="domain" description="EF-hand" evidence="7">
    <location>
        <begin position="147"/>
        <end position="182"/>
    </location>
</feature>
<name>A0AAD5LDF8_PYTIN</name>
<dbReference type="GO" id="GO:0005509">
    <property type="term" value="F:calcium ion binding"/>
    <property type="evidence" value="ECO:0007669"/>
    <property type="project" value="InterPro"/>
</dbReference>
<dbReference type="Pfam" id="PF13499">
    <property type="entry name" value="EF-hand_7"/>
    <property type="match status" value="1"/>
</dbReference>
<evidence type="ECO:0000256" key="3">
    <source>
        <dbReference type="ARBA" id="ARBA00022723"/>
    </source>
</evidence>
<evidence type="ECO:0000313" key="8">
    <source>
        <dbReference type="EMBL" id="KAJ0397122.1"/>
    </source>
</evidence>
<evidence type="ECO:0000313" key="9">
    <source>
        <dbReference type="Proteomes" id="UP001209570"/>
    </source>
</evidence>
<dbReference type="EMBL" id="JAKCXM010000266">
    <property type="protein sequence ID" value="KAJ0397122.1"/>
    <property type="molecule type" value="Genomic_DNA"/>
</dbReference>
<evidence type="ECO:0000256" key="6">
    <source>
        <dbReference type="ARBA" id="ARBA00023288"/>
    </source>
</evidence>
<evidence type="ECO:0000256" key="1">
    <source>
        <dbReference type="ARBA" id="ARBA00006049"/>
    </source>
</evidence>
<dbReference type="CDD" id="cd00051">
    <property type="entry name" value="EFh"/>
    <property type="match status" value="1"/>
</dbReference>
<keyword evidence="9" id="KW-1185">Reference proteome</keyword>
<sequence length="510" mass="57694">MGNVLTQGSDRLVVVEQSLLKDYKNASVDDYAVAKSNFDAMQEAMGDKMTVTDEEFDEIFSLICQDPSEHFKLFDCWELGKVDVMEVFAVVIVYCKAPIEAKIPLLFDLFDFDQSREISQNELVLLMLCTTRGLCKAVGLERPDTMQLEELSQHAFLSIDRDHNGQISLDEFKAWALQEPSVIQYLRRFASTRLIYDSQLRYDAFMKQLCDSFVQAGDELRVSHRQLARTPAACRAALARVFPTAPAAELEFLLSTMQATMRRMLLPLVSGSPASAKAAPSQSAPTDVTMDVFCMVVSAYAAFLVADEDGQHVVDMRELHVLLWLIRGSEPPSHIVTSFMRSLDLDQNGVLSVFEWVSFAVENDARTGAFSFTAQLHLLFTSADRNGDAVLSIQELINGLKPLLLESLLKLMERDGTDCSLDLQQPNAENDSMANDAVANDPVVQKVRRRRISQAETVNRLITGLANELMQVMDKNQSHRIEWFEFRQHVDYLQQRIEETKRYIREHVLV</sequence>
<keyword evidence="5" id="KW-0106">Calcium</keyword>
<dbReference type="PROSITE" id="PS00018">
    <property type="entry name" value="EF_HAND_1"/>
    <property type="match status" value="4"/>
</dbReference>
<dbReference type="Proteomes" id="UP001209570">
    <property type="component" value="Unassembled WGS sequence"/>
</dbReference>
<dbReference type="InterPro" id="IPR018247">
    <property type="entry name" value="EF_Hand_1_Ca_BS"/>
</dbReference>
<proteinExistence type="inferred from homology"/>
<feature type="domain" description="EF-hand" evidence="7">
    <location>
        <begin position="98"/>
        <end position="133"/>
    </location>
</feature>
<dbReference type="PANTHER" id="PTHR23055:SF178">
    <property type="entry name" value="NEUROCALCIN HOMOLOG"/>
    <property type="match status" value="1"/>
</dbReference>
<dbReference type="PROSITE" id="PS50222">
    <property type="entry name" value="EF_HAND_2"/>
    <property type="match status" value="3"/>
</dbReference>
<keyword evidence="4" id="KW-0677">Repeat</keyword>
<reference evidence="8" key="1">
    <citation type="submission" date="2021-12" db="EMBL/GenBank/DDBJ databases">
        <title>Prjna785345.</title>
        <authorList>
            <person name="Rujirawat T."/>
            <person name="Krajaejun T."/>
        </authorList>
    </citation>
    <scope>NUCLEOTIDE SEQUENCE</scope>
    <source>
        <strain evidence="8">Pi057C3</strain>
    </source>
</reference>
<dbReference type="PANTHER" id="PTHR23055">
    <property type="entry name" value="CALCIUM BINDING PROTEINS"/>
    <property type="match status" value="1"/>
</dbReference>
<dbReference type="Gene3D" id="1.10.238.10">
    <property type="entry name" value="EF-hand"/>
    <property type="match status" value="2"/>
</dbReference>
<comment type="similarity">
    <text evidence="1">Belongs to the recoverin family.</text>
</comment>
<accession>A0AAD5LDF8</accession>